<sequence length="40" mass="4758">MKKHKITVRLKREAVEWLREQPVSQGQAIEDLIEGARRKE</sequence>
<organism evidence="1 2">
    <name type="scientific">Thioalkalivibrio paradoxus ARh 1</name>
    <dbReference type="NCBI Taxonomy" id="713585"/>
    <lineage>
        <taxon>Bacteria</taxon>
        <taxon>Pseudomonadati</taxon>
        <taxon>Pseudomonadota</taxon>
        <taxon>Gammaproteobacteria</taxon>
        <taxon>Chromatiales</taxon>
        <taxon>Ectothiorhodospiraceae</taxon>
        <taxon>Thioalkalivibrio</taxon>
    </lineage>
</organism>
<proteinExistence type="predicted"/>
<gene>
    <name evidence="1" type="ORF">THITH_01630</name>
</gene>
<dbReference type="RefSeq" id="WP_269667588.1">
    <property type="nucleotide sequence ID" value="NZ_CP007029.1"/>
</dbReference>
<evidence type="ECO:0008006" key="3">
    <source>
        <dbReference type="Google" id="ProtNLM"/>
    </source>
</evidence>
<keyword evidence="2" id="KW-1185">Reference proteome</keyword>
<dbReference type="HOGENOM" id="CLU_3297923_0_0_6"/>
<dbReference type="KEGG" id="tti:THITH_01630"/>
<dbReference type="Proteomes" id="UP000005289">
    <property type="component" value="Chromosome"/>
</dbReference>
<dbReference type="STRING" id="713585.THITH_01630"/>
<dbReference type="EMBL" id="CP007029">
    <property type="protein sequence ID" value="AHE99845.1"/>
    <property type="molecule type" value="Genomic_DNA"/>
</dbReference>
<reference evidence="1 2" key="1">
    <citation type="submission" date="2013-12" db="EMBL/GenBank/DDBJ databases">
        <authorList>
            <consortium name="DOE Joint Genome Institute"/>
            <person name="Muyzer G."/>
            <person name="Huntemann M."/>
            <person name="Han J."/>
            <person name="Chen A."/>
            <person name="Kyrpides N."/>
            <person name="Mavromatis K."/>
            <person name="Markowitz V."/>
            <person name="Palaniappan K."/>
            <person name="Ivanova N."/>
            <person name="Schaumberg A."/>
            <person name="Pati A."/>
            <person name="Liolios K."/>
            <person name="Nordberg H.P."/>
            <person name="Cantor M.N."/>
            <person name="Hua S.X."/>
            <person name="Woyke T."/>
        </authorList>
    </citation>
    <scope>NUCLEOTIDE SEQUENCE [LARGE SCALE GENOMIC DNA]</scope>
    <source>
        <strain evidence="1 2">ARh 1</strain>
    </source>
</reference>
<evidence type="ECO:0000313" key="2">
    <source>
        <dbReference type="Proteomes" id="UP000005289"/>
    </source>
</evidence>
<evidence type="ECO:0000313" key="1">
    <source>
        <dbReference type="EMBL" id="AHE99845.1"/>
    </source>
</evidence>
<name>W0DSL3_9GAMM</name>
<dbReference type="AlphaFoldDB" id="W0DSL3"/>
<protein>
    <recommendedName>
        <fullName evidence="3">CopG family transcriptional regulator</fullName>
    </recommendedName>
</protein>
<accession>W0DSL3</accession>